<evidence type="ECO:0000313" key="1">
    <source>
        <dbReference type="Ensembl" id="ENSCATP00000001576.1"/>
    </source>
</evidence>
<dbReference type="Ensembl" id="ENSCATT00000008045.1">
    <property type="protein sequence ID" value="ENSCATP00000001576.1"/>
    <property type="gene ID" value="ENSCATG00000007346.1"/>
</dbReference>
<dbReference type="OMA" id="RVQLKIR"/>
<reference evidence="1" key="1">
    <citation type="submission" date="2025-08" db="UniProtKB">
        <authorList>
            <consortium name="Ensembl"/>
        </authorList>
    </citation>
    <scope>IDENTIFICATION</scope>
</reference>
<dbReference type="Proteomes" id="UP000233060">
    <property type="component" value="Unassembled WGS sequence"/>
</dbReference>
<name>A0A2K5KLK1_CERAT</name>
<keyword evidence="2" id="KW-1185">Reference proteome</keyword>
<organism evidence="1 2">
    <name type="scientific">Cercocebus atys</name>
    <name type="common">Sooty mangabey</name>
    <name type="synonym">Cercocebus torquatus atys</name>
    <dbReference type="NCBI Taxonomy" id="9531"/>
    <lineage>
        <taxon>Eukaryota</taxon>
        <taxon>Metazoa</taxon>
        <taxon>Chordata</taxon>
        <taxon>Craniata</taxon>
        <taxon>Vertebrata</taxon>
        <taxon>Euteleostomi</taxon>
        <taxon>Mammalia</taxon>
        <taxon>Eutheria</taxon>
        <taxon>Euarchontoglires</taxon>
        <taxon>Primates</taxon>
        <taxon>Haplorrhini</taxon>
        <taxon>Catarrhini</taxon>
        <taxon>Cercopithecidae</taxon>
        <taxon>Cercopithecinae</taxon>
        <taxon>Cercocebus</taxon>
    </lineage>
</organism>
<dbReference type="AlphaFoldDB" id="A0A2K5KLK1"/>
<proteinExistence type="predicted"/>
<evidence type="ECO:0000313" key="2">
    <source>
        <dbReference type="Proteomes" id="UP000233060"/>
    </source>
</evidence>
<accession>A0A2K5KLK1</accession>
<dbReference type="GeneTree" id="ENSGT00910000147998"/>
<sequence length="148" mass="15498">MLGGSPSKATLTEPLRGIRVDAVSGGGARAGARPGQAQVLERGQGAMQKGVGIWVAAEAGAILGVQLRIRISTNLGGWPNLEDTKASGRESKGGRRLAVWTEPGITSGAARGTHLHLHFRSQKSEDIVQLTNTAFKLLDLTVPGRDLI</sequence>
<protein>
    <submittedName>
        <fullName evidence="1">Uncharacterized protein</fullName>
    </submittedName>
</protein>
<reference evidence="1" key="2">
    <citation type="submission" date="2025-09" db="UniProtKB">
        <authorList>
            <consortium name="Ensembl"/>
        </authorList>
    </citation>
    <scope>IDENTIFICATION</scope>
</reference>